<dbReference type="InterPro" id="IPR035461">
    <property type="entry name" value="GmhA/DiaA"/>
</dbReference>
<dbReference type="Gene3D" id="3.40.50.10490">
    <property type="entry name" value="Glucose-6-phosphate isomerase like protein, domain 1"/>
    <property type="match status" value="1"/>
</dbReference>
<dbReference type="OrthoDB" id="9781311at2"/>
<dbReference type="RefSeq" id="WP_093750205.1">
    <property type="nucleotide sequence ID" value="NZ_FNNG01000001.1"/>
</dbReference>
<dbReference type="PANTHER" id="PTHR30390">
    <property type="entry name" value="SEDOHEPTULOSE 7-PHOSPHATE ISOMERASE / DNAA INITIATOR-ASSOCIATING FACTOR FOR REPLICATION INITIATION"/>
    <property type="match status" value="1"/>
</dbReference>
<dbReference type="SUPFAM" id="SSF53697">
    <property type="entry name" value="SIS domain"/>
    <property type="match status" value="1"/>
</dbReference>
<dbReference type="InterPro" id="IPR046348">
    <property type="entry name" value="SIS_dom_sf"/>
</dbReference>
<evidence type="ECO:0000259" key="1">
    <source>
        <dbReference type="PROSITE" id="PS51464"/>
    </source>
</evidence>
<organism evidence="2 3">
    <name type="scientific">Tepidimicrobium xylanilyticum</name>
    <dbReference type="NCBI Taxonomy" id="1123352"/>
    <lineage>
        <taxon>Bacteria</taxon>
        <taxon>Bacillati</taxon>
        <taxon>Bacillota</taxon>
        <taxon>Tissierellia</taxon>
        <taxon>Tissierellales</taxon>
        <taxon>Tepidimicrobiaceae</taxon>
        <taxon>Tepidimicrobium</taxon>
    </lineage>
</organism>
<dbReference type="GO" id="GO:0016853">
    <property type="term" value="F:isomerase activity"/>
    <property type="evidence" value="ECO:0007669"/>
    <property type="project" value="UniProtKB-KW"/>
</dbReference>
<sequence>MIDKSLIVNFLDETKNTSERCKSVLVEDIVKLADLFEKTFENGNKIIAFGNGGCAGVANIMAASFIGRFKSGKEGRPVLSLSSNVDIITTLSNDYGFENIYKKQVEVYASQNDLVIGLSTSGNSLNVINGIEKAKVKGAYTVAITGESGGKLKEIVDFIIKIPSRQPTQIENVMAEINSILCKVLK</sequence>
<name>A0A1H2RCF8_9FIRM</name>
<keyword evidence="2" id="KW-0413">Isomerase</keyword>
<proteinExistence type="predicted"/>
<dbReference type="CDD" id="cd05006">
    <property type="entry name" value="SIS_GmhA"/>
    <property type="match status" value="1"/>
</dbReference>
<dbReference type="AlphaFoldDB" id="A0A1H2RCF8"/>
<dbReference type="EMBL" id="FNNG01000001">
    <property type="protein sequence ID" value="SDW17051.1"/>
    <property type="molecule type" value="Genomic_DNA"/>
</dbReference>
<evidence type="ECO:0000313" key="2">
    <source>
        <dbReference type="EMBL" id="SDW17051.1"/>
    </source>
</evidence>
<evidence type="ECO:0000313" key="3">
    <source>
        <dbReference type="Proteomes" id="UP000198828"/>
    </source>
</evidence>
<feature type="domain" description="SIS" evidence="1">
    <location>
        <begin position="36"/>
        <end position="186"/>
    </location>
</feature>
<dbReference type="Proteomes" id="UP000198828">
    <property type="component" value="Unassembled WGS sequence"/>
</dbReference>
<dbReference type="InterPro" id="IPR001347">
    <property type="entry name" value="SIS_dom"/>
</dbReference>
<protein>
    <submittedName>
        <fullName evidence="2">D-sedoheptulose 7-phosphate isomerase</fullName>
    </submittedName>
</protein>
<reference evidence="2 3" key="1">
    <citation type="submission" date="2016-10" db="EMBL/GenBank/DDBJ databases">
        <authorList>
            <person name="de Groot N.N."/>
        </authorList>
    </citation>
    <scope>NUCLEOTIDE SEQUENCE [LARGE SCALE GENOMIC DNA]</scope>
    <source>
        <strain evidence="2 3">DSM 23310</strain>
    </source>
</reference>
<accession>A0A1H2RCF8</accession>
<dbReference type="GO" id="GO:1901135">
    <property type="term" value="P:carbohydrate derivative metabolic process"/>
    <property type="evidence" value="ECO:0007669"/>
    <property type="project" value="InterPro"/>
</dbReference>
<dbReference type="PROSITE" id="PS51464">
    <property type="entry name" value="SIS"/>
    <property type="match status" value="1"/>
</dbReference>
<keyword evidence="3" id="KW-1185">Reference proteome</keyword>
<gene>
    <name evidence="2" type="ORF">SAMN05660923_00342</name>
</gene>
<dbReference type="Pfam" id="PF13580">
    <property type="entry name" value="SIS_2"/>
    <property type="match status" value="1"/>
</dbReference>
<dbReference type="InterPro" id="IPR050099">
    <property type="entry name" value="SIS_GmhA/DiaA_subfam"/>
</dbReference>
<dbReference type="GO" id="GO:0097367">
    <property type="term" value="F:carbohydrate derivative binding"/>
    <property type="evidence" value="ECO:0007669"/>
    <property type="project" value="InterPro"/>
</dbReference>